<evidence type="ECO:0000256" key="5">
    <source>
        <dbReference type="ARBA" id="ARBA00023136"/>
    </source>
</evidence>
<dbReference type="Pfam" id="PF00635">
    <property type="entry name" value="Motile_Sperm"/>
    <property type="match status" value="1"/>
</dbReference>
<comment type="similarity">
    <text evidence="2">Belongs to the VAMP-associated protein (VAP) (TC 9.B.17) family.</text>
</comment>
<evidence type="ECO:0000313" key="9">
    <source>
        <dbReference type="Proteomes" id="UP000008983"/>
    </source>
</evidence>
<dbReference type="GO" id="GO:0061817">
    <property type="term" value="P:endoplasmic reticulum-plasma membrane tethering"/>
    <property type="evidence" value="ECO:0007669"/>
    <property type="project" value="TreeGrafter"/>
</dbReference>
<keyword evidence="9" id="KW-1185">Reference proteome</keyword>
<dbReference type="InterPro" id="IPR013783">
    <property type="entry name" value="Ig-like_fold"/>
</dbReference>
<dbReference type="InterPro" id="IPR016763">
    <property type="entry name" value="VAP"/>
</dbReference>
<keyword evidence="5 6" id="KW-0472">Membrane</keyword>
<evidence type="ECO:0000256" key="4">
    <source>
        <dbReference type="ARBA" id="ARBA00022989"/>
    </source>
</evidence>
<dbReference type="InParanoid" id="G0R0A0"/>
<dbReference type="Proteomes" id="UP000008983">
    <property type="component" value="Unassembled WGS sequence"/>
</dbReference>
<dbReference type="OMA" id="QMYQSVI"/>
<dbReference type="PROSITE" id="PS50202">
    <property type="entry name" value="MSP"/>
    <property type="match status" value="1"/>
</dbReference>
<dbReference type="PANTHER" id="PTHR10809:SF6">
    <property type="entry name" value="AT11025P-RELATED"/>
    <property type="match status" value="1"/>
</dbReference>
<accession>G0R0A0</accession>
<name>G0R0A0_ICHMU</name>
<dbReference type="FunCoup" id="G0R0A0">
    <property type="interactions" value="99"/>
</dbReference>
<dbReference type="RefSeq" id="XP_004030344.1">
    <property type="nucleotide sequence ID" value="XM_004030296.1"/>
</dbReference>
<evidence type="ECO:0000259" key="7">
    <source>
        <dbReference type="PROSITE" id="PS50202"/>
    </source>
</evidence>
<dbReference type="STRING" id="857967.G0R0A0"/>
<dbReference type="InterPro" id="IPR008962">
    <property type="entry name" value="PapD-like_sf"/>
</dbReference>
<organism evidence="8 9">
    <name type="scientific">Ichthyophthirius multifiliis</name>
    <name type="common">White spot disease agent</name>
    <name type="synonym">Ich</name>
    <dbReference type="NCBI Taxonomy" id="5932"/>
    <lineage>
        <taxon>Eukaryota</taxon>
        <taxon>Sar</taxon>
        <taxon>Alveolata</taxon>
        <taxon>Ciliophora</taxon>
        <taxon>Intramacronucleata</taxon>
        <taxon>Oligohymenophorea</taxon>
        <taxon>Hymenostomatida</taxon>
        <taxon>Ophryoglenina</taxon>
        <taxon>Ichthyophthirius</taxon>
    </lineage>
</organism>
<dbReference type="PANTHER" id="PTHR10809">
    <property type="entry name" value="VESICLE-ASSOCIATED MEMBRANE PROTEIN-ASSOCIATED PROTEIN"/>
    <property type="match status" value="1"/>
</dbReference>
<keyword evidence="3 6" id="KW-0812">Transmembrane</keyword>
<dbReference type="EMBL" id="GL984183">
    <property type="protein sequence ID" value="EGR29108.1"/>
    <property type="molecule type" value="Genomic_DNA"/>
</dbReference>
<reference evidence="8 9" key="1">
    <citation type="submission" date="2011-07" db="EMBL/GenBank/DDBJ databases">
        <authorList>
            <person name="Coyne R."/>
            <person name="Brami D."/>
            <person name="Johnson J."/>
            <person name="Hostetler J."/>
            <person name="Hannick L."/>
            <person name="Clark T."/>
            <person name="Cassidy-Hanley D."/>
            <person name="Inman J."/>
        </authorList>
    </citation>
    <scope>NUCLEOTIDE SEQUENCE [LARGE SCALE GENOMIC DNA]</scope>
    <source>
        <strain evidence="8 9">G5</strain>
    </source>
</reference>
<dbReference type="GO" id="GO:0090158">
    <property type="term" value="P:endoplasmic reticulum membrane organization"/>
    <property type="evidence" value="ECO:0007669"/>
    <property type="project" value="TreeGrafter"/>
</dbReference>
<comment type="subcellular location">
    <subcellularLocation>
        <location evidence="1">Membrane</location>
        <topology evidence="1">Single-pass type IV membrane protein</topology>
    </subcellularLocation>
</comment>
<evidence type="ECO:0000256" key="2">
    <source>
        <dbReference type="ARBA" id="ARBA00008932"/>
    </source>
</evidence>
<dbReference type="OrthoDB" id="264603at2759"/>
<feature type="domain" description="MSP" evidence="7">
    <location>
        <begin position="17"/>
        <end position="135"/>
    </location>
</feature>
<keyword evidence="4 6" id="KW-1133">Transmembrane helix</keyword>
<gene>
    <name evidence="8" type="ORF">IMG5_162920</name>
</gene>
<dbReference type="InterPro" id="IPR000535">
    <property type="entry name" value="MSP_dom"/>
</dbReference>
<feature type="transmembrane region" description="Helical" evidence="6">
    <location>
        <begin position="214"/>
        <end position="233"/>
    </location>
</feature>
<dbReference type="GeneID" id="14905203"/>
<dbReference type="GO" id="GO:0005789">
    <property type="term" value="C:endoplasmic reticulum membrane"/>
    <property type="evidence" value="ECO:0007669"/>
    <property type="project" value="InterPro"/>
</dbReference>
<evidence type="ECO:0000256" key="1">
    <source>
        <dbReference type="ARBA" id="ARBA00004211"/>
    </source>
</evidence>
<sequence length="235" mass="27510">MFIFKNIFRQMKQFEDYVDLYPLDRITFSYLPSQLMHAQLRIKNKSNSKLLYKIKTTNPRNYAVKPSQGTIHSFFDTTIDLTMQPFQHIDVNNLRLTDKFLIIIAEVNDEQAQQDDLNEIFEKKGLKKKLEVSIIQNNESTNQQMYNSQEQIKKSGNLLNNSQNKLYQSVNNAFSTLNTINDDKQKEQVEKYENELKLKIILKQVEQVTKSSNYSIIHIIIIALLSLIIGTLIQK</sequence>
<dbReference type="Gene3D" id="2.60.40.10">
    <property type="entry name" value="Immunoglobulins"/>
    <property type="match status" value="1"/>
</dbReference>
<evidence type="ECO:0000256" key="3">
    <source>
        <dbReference type="ARBA" id="ARBA00022692"/>
    </source>
</evidence>
<proteinExistence type="inferred from homology"/>
<evidence type="ECO:0000313" key="8">
    <source>
        <dbReference type="EMBL" id="EGR29108.1"/>
    </source>
</evidence>
<dbReference type="AlphaFoldDB" id="G0R0A0"/>
<protein>
    <submittedName>
        <fullName evidence="8">Msp domain protein</fullName>
    </submittedName>
</protein>
<dbReference type="SUPFAM" id="SSF49354">
    <property type="entry name" value="PapD-like"/>
    <property type="match status" value="1"/>
</dbReference>
<dbReference type="GO" id="GO:0005886">
    <property type="term" value="C:plasma membrane"/>
    <property type="evidence" value="ECO:0007669"/>
    <property type="project" value="TreeGrafter"/>
</dbReference>
<evidence type="ECO:0000256" key="6">
    <source>
        <dbReference type="SAM" id="Phobius"/>
    </source>
</evidence>